<evidence type="ECO:0000313" key="10">
    <source>
        <dbReference type="Proteomes" id="UP000758155"/>
    </source>
</evidence>
<keyword evidence="5" id="KW-1133">Transmembrane helix</keyword>
<comment type="similarity">
    <text evidence="2">Belongs to the IFI6/IFI27 family.</text>
</comment>
<evidence type="ECO:0000313" key="9">
    <source>
        <dbReference type="EMBL" id="KAF3033671.1"/>
    </source>
</evidence>
<dbReference type="InterPro" id="IPR009311">
    <property type="entry name" value="IFI6/IFI27-like"/>
</dbReference>
<feature type="repeat" description="RCC1" evidence="7">
    <location>
        <begin position="396"/>
        <end position="448"/>
    </location>
</feature>
<gene>
    <name evidence="9" type="ORF">E8E12_001085</name>
</gene>
<dbReference type="Proteomes" id="UP000758155">
    <property type="component" value="Unassembled WGS sequence"/>
</dbReference>
<feature type="chain" id="PRO_5040200718" evidence="8">
    <location>
        <begin position="18"/>
        <end position="581"/>
    </location>
</feature>
<evidence type="ECO:0000256" key="8">
    <source>
        <dbReference type="SAM" id="SignalP"/>
    </source>
</evidence>
<dbReference type="AlphaFoldDB" id="A0A9P4WJ10"/>
<comment type="subcellular location">
    <subcellularLocation>
        <location evidence="1">Membrane</location>
        <topology evidence="1">Multi-pass membrane protein</topology>
    </subcellularLocation>
</comment>
<dbReference type="Gene3D" id="6.10.110.10">
    <property type="match status" value="1"/>
</dbReference>
<dbReference type="EMBL" id="SWKV01000077">
    <property type="protein sequence ID" value="KAF3033671.1"/>
    <property type="molecule type" value="Genomic_DNA"/>
</dbReference>
<evidence type="ECO:0000256" key="7">
    <source>
        <dbReference type="PROSITE-ProRule" id="PRU00235"/>
    </source>
</evidence>
<comment type="caution">
    <text evidence="9">The sequence shown here is derived from an EMBL/GenBank/DDBJ whole genome shotgun (WGS) entry which is preliminary data.</text>
</comment>
<evidence type="ECO:0000256" key="1">
    <source>
        <dbReference type="ARBA" id="ARBA00004141"/>
    </source>
</evidence>
<evidence type="ECO:0000256" key="4">
    <source>
        <dbReference type="ARBA" id="ARBA00022737"/>
    </source>
</evidence>
<keyword evidence="8" id="KW-0732">Signal</keyword>
<dbReference type="PROSITE" id="PS50012">
    <property type="entry name" value="RCC1_3"/>
    <property type="match status" value="1"/>
</dbReference>
<dbReference type="InterPro" id="IPR000408">
    <property type="entry name" value="Reg_chr_condens"/>
</dbReference>
<organism evidence="9 10">
    <name type="scientific">Didymella heteroderae</name>
    <dbReference type="NCBI Taxonomy" id="1769908"/>
    <lineage>
        <taxon>Eukaryota</taxon>
        <taxon>Fungi</taxon>
        <taxon>Dikarya</taxon>
        <taxon>Ascomycota</taxon>
        <taxon>Pezizomycotina</taxon>
        <taxon>Dothideomycetes</taxon>
        <taxon>Pleosporomycetidae</taxon>
        <taxon>Pleosporales</taxon>
        <taxon>Pleosporineae</taxon>
        <taxon>Didymellaceae</taxon>
        <taxon>Didymella</taxon>
    </lineage>
</organism>
<evidence type="ECO:0000256" key="3">
    <source>
        <dbReference type="ARBA" id="ARBA00022692"/>
    </source>
</evidence>
<dbReference type="InterPro" id="IPR038213">
    <property type="entry name" value="IFI6/IFI27-like_sf"/>
</dbReference>
<reference evidence="9" key="1">
    <citation type="submission" date="2019-04" db="EMBL/GenBank/DDBJ databases">
        <title>Sequencing of skin fungus with MAO and IRED activity.</title>
        <authorList>
            <person name="Marsaioli A.J."/>
            <person name="Bonatto J.M.C."/>
            <person name="Reis Junior O."/>
        </authorList>
    </citation>
    <scope>NUCLEOTIDE SEQUENCE</scope>
    <source>
        <strain evidence="9">28M1</strain>
    </source>
</reference>
<keyword evidence="4" id="KW-0677">Repeat</keyword>
<dbReference type="InterPro" id="IPR009091">
    <property type="entry name" value="RCC1/BLIP-II"/>
</dbReference>
<dbReference type="InterPro" id="IPR051210">
    <property type="entry name" value="Ub_ligase/GEF_domain"/>
</dbReference>
<keyword evidence="6" id="KW-0472">Membrane</keyword>
<dbReference type="PANTHER" id="PTHR22870:SF408">
    <property type="entry name" value="OS09G0560450 PROTEIN"/>
    <property type="match status" value="1"/>
</dbReference>
<proteinExistence type="inferred from homology"/>
<dbReference type="SUPFAM" id="SSF50985">
    <property type="entry name" value="RCC1/BLIP-II"/>
    <property type="match status" value="1"/>
</dbReference>
<accession>A0A9P4WJ10</accession>
<dbReference type="PANTHER" id="PTHR22870">
    <property type="entry name" value="REGULATOR OF CHROMOSOME CONDENSATION"/>
    <property type="match status" value="1"/>
</dbReference>
<feature type="signal peptide" evidence="8">
    <location>
        <begin position="1"/>
        <end position="17"/>
    </location>
</feature>
<evidence type="ECO:0000256" key="6">
    <source>
        <dbReference type="ARBA" id="ARBA00023136"/>
    </source>
</evidence>
<name>A0A9P4WJ10_9PLEO</name>
<evidence type="ECO:0000256" key="2">
    <source>
        <dbReference type="ARBA" id="ARBA00007262"/>
    </source>
</evidence>
<evidence type="ECO:0000256" key="5">
    <source>
        <dbReference type="ARBA" id="ARBA00022989"/>
    </source>
</evidence>
<sequence length="581" mass="62681">MSAMIAAIIACITGASVDDTVCTDEKKVLVSNRQVRTLDAVAQDVADTILRAEKAGVGLKAELDAIVGPYGWKENLAKKVLETLVAALQDAHDKLGPAIRDAYSKAWQTANEIEDFVIQHPVMCSIIALGVLVIIAPWVIEALGFAELGPVEGSFASWWQSTYSGLVPKGSLFSFFQRLGMAELAMPQTLYQFGIDPSDSSSKVLDPKATASSEEIKVLWSSWCDLIYTTSTVSKVRTIIYTGTSLSPAQQVDFTSPHATINQALADPTCRLRFFGSSMHDGVRGYICKWRLRIFSTPGEEARPESTTQEVGTWNLLTASVGEVQMCSDNSVLICQPSSTRAFTETSTEGSIVTVPYPNYLASLCATAELNDPVANFAPTQLVVNATTATALSSFGQVYTYTTDPRYPSTLGRAYTGTSKFEPVPYLSETRIRKIASGGYMTAAISEDGELFLWGQSNPGTEEELGVLQRLDCEADTAVKETVVLGDPMQDDDVRVLNMFIDGRSATAYDVAIGSGHILVAAEDETGEHVIFAAGCGAEGQLGTGKAVDYEREFTEVAALRGKRVRQLMAAGWSSFIVTED</sequence>
<dbReference type="GO" id="GO:0016020">
    <property type="term" value="C:membrane"/>
    <property type="evidence" value="ECO:0007669"/>
    <property type="project" value="UniProtKB-SubCell"/>
</dbReference>
<dbReference type="Gene3D" id="2.130.10.30">
    <property type="entry name" value="Regulator of chromosome condensation 1/beta-lactamase-inhibitor protein II"/>
    <property type="match status" value="1"/>
</dbReference>
<keyword evidence="10" id="KW-1185">Reference proteome</keyword>
<dbReference type="Pfam" id="PF06140">
    <property type="entry name" value="Ifi-6-16"/>
    <property type="match status" value="1"/>
</dbReference>
<protein>
    <submittedName>
        <fullName evidence="9">Uncharacterized protein</fullName>
    </submittedName>
</protein>
<dbReference type="OrthoDB" id="5370059at2759"/>
<keyword evidence="3" id="KW-0812">Transmembrane</keyword>